<keyword evidence="2" id="KW-1185">Reference proteome</keyword>
<dbReference type="Proteomes" id="UP000018143">
    <property type="component" value="Unassembled WGS sequence"/>
</dbReference>
<comment type="caution">
    <text evidence="1">The sequence shown here is derived from an EMBL/GenBank/DDBJ whole genome shotgun (WGS) entry which is preliminary data.</text>
</comment>
<reference evidence="1 2" key="1">
    <citation type="journal article" date="2013" name="Genome Announc.">
        <title>Draft Genome Sequence of Helicobacter fennelliae Strain MRY12-0050, Isolated from a Bacteremia Patient.</title>
        <authorList>
            <person name="Rimbara E."/>
            <person name="Matsui M."/>
            <person name="Mori S."/>
            <person name="Suzuki S."/>
            <person name="Suzuki M."/>
            <person name="Kim H."/>
            <person name="Sekizuka T."/>
            <person name="Kuroda M."/>
            <person name="Shibayama K."/>
        </authorList>
    </citation>
    <scope>NUCLEOTIDE SEQUENCE [LARGE SCALE GENOMIC DNA]</scope>
    <source>
        <strain evidence="1 2">MRY12-0050</strain>
    </source>
</reference>
<dbReference type="AlphaFoldDB" id="T1CMP2"/>
<dbReference type="STRING" id="1325130.HFN_1627"/>
<gene>
    <name evidence="1" type="ORF">HFN_1627</name>
</gene>
<sequence>MRLFAFGFVFVIENLNRVLTLAKAKISKKVKILYFFLIFRYIMPAYKLETIIDSRILVFRILHKK</sequence>
<dbReference type="EMBL" id="BASD01000004">
    <property type="protein sequence ID" value="GAD18029.1"/>
    <property type="molecule type" value="Genomic_DNA"/>
</dbReference>
<proteinExistence type="predicted"/>
<protein>
    <submittedName>
        <fullName evidence="1">Uncharacterized protein</fullName>
    </submittedName>
</protein>
<name>T1CMP2_9HELI</name>
<evidence type="ECO:0000313" key="2">
    <source>
        <dbReference type="Proteomes" id="UP000018143"/>
    </source>
</evidence>
<accession>T1CMP2</accession>
<evidence type="ECO:0000313" key="1">
    <source>
        <dbReference type="EMBL" id="GAD18029.1"/>
    </source>
</evidence>
<organism evidence="1 2">
    <name type="scientific">Helicobacter fennelliae MRY12-0050</name>
    <dbReference type="NCBI Taxonomy" id="1325130"/>
    <lineage>
        <taxon>Bacteria</taxon>
        <taxon>Pseudomonadati</taxon>
        <taxon>Campylobacterota</taxon>
        <taxon>Epsilonproteobacteria</taxon>
        <taxon>Campylobacterales</taxon>
        <taxon>Helicobacteraceae</taxon>
        <taxon>Helicobacter</taxon>
    </lineage>
</organism>